<dbReference type="EMBL" id="BACD03000053">
    <property type="protein sequence ID" value="GAO51843.1"/>
    <property type="molecule type" value="Genomic_DNA"/>
</dbReference>
<proteinExistence type="predicted"/>
<dbReference type="AlphaFoldDB" id="A0A0E9NPU9"/>
<organism evidence="2 3">
    <name type="scientific">Saitoella complicata (strain BCRC 22490 / CBS 7301 / JCM 7358 / NBRC 10748 / NRRL Y-17804)</name>
    <dbReference type="NCBI Taxonomy" id="698492"/>
    <lineage>
        <taxon>Eukaryota</taxon>
        <taxon>Fungi</taxon>
        <taxon>Dikarya</taxon>
        <taxon>Ascomycota</taxon>
        <taxon>Taphrinomycotina</taxon>
        <taxon>Taphrinomycotina incertae sedis</taxon>
        <taxon>Saitoella</taxon>
    </lineage>
</organism>
<reference evidence="2 3" key="2">
    <citation type="journal article" date="2014" name="J. Gen. Appl. Microbiol.">
        <title>The early diverging ascomycetous budding yeast Saitoella complicata has three histone deacetylases belonging to the Clr6, Hos2, and Rpd3 lineages.</title>
        <authorList>
            <person name="Nishida H."/>
            <person name="Matsumoto T."/>
            <person name="Kondo S."/>
            <person name="Hamamoto M."/>
            <person name="Yoshikawa H."/>
        </authorList>
    </citation>
    <scope>NUCLEOTIDE SEQUENCE [LARGE SCALE GENOMIC DNA]</scope>
    <source>
        <strain evidence="2 3">NRRL Y-17804</strain>
    </source>
</reference>
<gene>
    <name evidence="2" type="ORF">G7K_5934-t1</name>
</gene>
<accession>A0A0E9NPU9</accession>
<name>A0A0E9NPU9_SAICN</name>
<feature type="compositionally biased region" description="Low complexity" evidence="1">
    <location>
        <begin position="183"/>
        <end position="201"/>
    </location>
</feature>
<sequence>MIFPFERPPNKVTALRLEKIWDLTLDIAIALGIKCICVFILTRLADGTVINYASRGCKALAEFTSDLASSDKGKRRAVGLARPPPGQLGSAHPPVPPRPPAKQRKISSHPFDARPVPTNFSQRVKQKHSEPDNDLAPVAGDKKRVLAVAAHRNNAKARLMEMESQTYPESSIFEDHFTHEDSPVPSSLRRSGSSALSSTSANAPPGWISCPPSDGVAPQGHYLD</sequence>
<evidence type="ECO:0000313" key="3">
    <source>
        <dbReference type="Proteomes" id="UP000033140"/>
    </source>
</evidence>
<keyword evidence="3" id="KW-1185">Reference proteome</keyword>
<feature type="region of interest" description="Disordered" evidence="1">
    <location>
        <begin position="72"/>
        <end position="139"/>
    </location>
</feature>
<dbReference type="Proteomes" id="UP000033140">
    <property type="component" value="Unassembled WGS sequence"/>
</dbReference>
<evidence type="ECO:0000313" key="2">
    <source>
        <dbReference type="EMBL" id="GAO51843.1"/>
    </source>
</evidence>
<feature type="region of interest" description="Disordered" evidence="1">
    <location>
        <begin position="177"/>
        <end position="224"/>
    </location>
</feature>
<protein>
    <submittedName>
        <fullName evidence="2">Uncharacterized protein</fullName>
    </submittedName>
</protein>
<evidence type="ECO:0000256" key="1">
    <source>
        <dbReference type="SAM" id="MobiDB-lite"/>
    </source>
</evidence>
<reference evidence="2 3" key="1">
    <citation type="journal article" date="2011" name="J. Gen. Appl. Microbiol.">
        <title>Draft genome sequencing of the enigmatic yeast Saitoella complicata.</title>
        <authorList>
            <person name="Nishida H."/>
            <person name="Hamamoto M."/>
            <person name="Sugiyama J."/>
        </authorList>
    </citation>
    <scope>NUCLEOTIDE SEQUENCE [LARGE SCALE GENOMIC DNA]</scope>
    <source>
        <strain evidence="2 3">NRRL Y-17804</strain>
    </source>
</reference>
<reference evidence="2 3" key="3">
    <citation type="journal article" date="2015" name="Genome Announc.">
        <title>Draft Genome Sequence of the Archiascomycetous Yeast Saitoella complicata.</title>
        <authorList>
            <person name="Yamauchi K."/>
            <person name="Kondo S."/>
            <person name="Hamamoto M."/>
            <person name="Takahashi Y."/>
            <person name="Ogura Y."/>
            <person name="Hayashi T."/>
            <person name="Nishida H."/>
        </authorList>
    </citation>
    <scope>NUCLEOTIDE SEQUENCE [LARGE SCALE GENOMIC DNA]</scope>
    <source>
        <strain evidence="2 3">NRRL Y-17804</strain>
    </source>
</reference>
<comment type="caution">
    <text evidence="2">The sequence shown here is derived from an EMBL/GenBank/DDBJ whole genome shotgun (WGS) entry which is preliminary data.</text>
</comment>
<dbReference type="RefSeq" id="XP_019020876.1">
    <property type="nucleotide sequence ID" value="XM_019167091.1"/>
</dbReference>